<feature type="transmembrane region" description="Helical" evidence="1">
    <location>
        <begin position="74"/>
        <end position="96"/>
    </location>
</feature>
<organism evidence="4">
    <name type="scientific">Onchocerca ochengi</name>
    <name type="common">Filarial nematode worm</name>
    <dbReference type="NCBI Taxonomy" id="42157"/>
    <lineage>
        <taxon>Eukaryota</taxon>
        <taxon>Metazoa</taxon>
        <taxon>Ecdysozoa</taxon>
        <taxon>Nematoda</taxon>
        <taxon>Chromadorea</taxon>
        <taxon>Rhabditida</taxon>
        <taxon>Spirurina</taxon>
        <taxon>Spiruromorpha</taxon>
        <taxon>Filarioidea</taxon>
        <taxon>Onchocercidae</taxon>
        <taxon>Onchocerca</taxon>
    </lineage>
</organism>
<proteinExistence type="predicted"/>
<name>A0A182E4N7_ONCOC</name>
<protein>
    <submittedName>
        <fullName evidence="4">PrsW family intramembrane metalloprotease</fullName>
    </submittedName>
</protein>
<dbReference type="WBParaSite" id="nOo.2.0.1.t02958-RA">
    <property type="protein sequence ID" value="nOo.2.0.1.t02958-RA"/>
    <property type="gene ID" value="nOo.2.0.1.g02958"/>
</dbReference>
<reference evidence="4" key="1">
    <citation type="submission" date="2016-06" db="UniProtKB">
        <authorList>
            <consortium name="WormBaseParasite"/>
        </authorList>
    </citation>
    <scope>IDENTIFICATION</scope>
</reference>
<dbReference type="OrthoDB" id="5974730at2759"/>
<keyword evidence="3" id="KW-1185">Reference proteome</keyword>
<feature type="transmembrane region" description="Helical" evidence="1">
    <location>
        <begin position="15"/>
        <end position="34"/>
    </location>
</feature>
<reference evidence="2 3" key="2">
    <citation type="submission" date="2018-08" db="EMBL/GenBank/DDBJ databases">
        <authorList>
            <person name="Laetsch R D."/>
            <person name="Stevens L."/>
            <person name="Kumar S."/>
            <person name="Blaxter L. M."/>
        </authorList>
    </citation>
    <scope>NUCLEOTIDE SEQUENCE [LARGE SCALE GENOMIC DNA]</scope>
</reference>
<dbReference type="EMBL" id="UYRW01000516">
    <property type="protein sequence ID" value="VDK67531.1"/>
    <property type="molecule type" value="Genomic_DNA"/>
</dbReference>
<dbReference type="Proteomes" id="UP000271087">
    <property type="component" value="Unassembled WGS sequence"/>
</dbReference>
<evidence type="ECO:0000313" key="3">
    <source>
        <dbReference type="Proteomes" id="UP000271087"/>
    </source>
</evidence>
<sequence>MSSLSAAMHTREDGLIFLMAVFAGYPLAAIYRLIFYSKSPTVQHVYFMVAGLALYILSFGAAVFHSIISILLAYWIVTYFPGQNVSIVLAHLAFLVS</sequence>
<keyword evidence="1" id="KW-1133">Transmembrane helix</keyword>
<evidence type="ECO:0000313" key="4">
    <source>
        <dbReference type="WBParaSite" id="nOo.2.0.1.t02958-RA"/>
    </source>
</evidence>
<dbReference type="STRING" id="42157.A0A182E4N7"/>
<accession>A0A182E4N7</accession>
<dbReference type="AlphaFoldDB" id="A0A182E4N7"/>
<evidence type="ECO:0000313" key="2">
    <source>
        <dbReference type="EMBL" id="VDK67531.1"/>
    </source>
</evidence>
<keyword evidence="1" id="KW-0812">Transmembrane</keyword>
<evidence type="ECO:0000256" key="1">
    <source>
        <dbReference type="SAM" id="Phobius"/>
    </source>
</evidence>
<gene>
    <name evidence="2" type="ORF">NOO_LOCUS2958</name>
</gene>
<feature type="transmembrane region" description="Helical" evidence="1">
    <location>
        <begin position="46"/>
        <end position="68"/>
    </location>
</feature>
<keyword evidence="1" id="KW-0472">Membrane</keyword>